<accession>A0ABR8HSJ9</accession>
<protein>
    <submittedName>
        <fullName evidence="1">Uncharacterized protein</fullName>
    </submittedName>
</protein>
<sequence length="55" mass="6289">MEKNTLIWLKFPLFMLREDGEQITESKEKGDGVLSFVLKLPIGRLNAVQLINNSN</sequence>
<evidence type="ECO:0000313" key="2">
    <source>
        <dbReference type="Proteomes" id="UP000636187"/>
    </source>
</evidence>
<dbReference type="Proteomes" id="UP000636187">
    <property type="component" value="Unassembled WGS sequence"/>
</dbReference>
<organism evidence="1 2">
    <name type="scientific">Microcystis flos-aquae FACHB-1344</name>
    <dbReference type="NCBI Taxonomy" id="2692899"/>
    <lineage>
        <taxon>Bacteria</taxon>
        <taxon>Bacillati</taxon>
        <taxon>Cyanobacteriota</taxon>
        <taxon>Cyanophyceae</taxon>
        <taxon>Oscillatoriophycideae</taxon>
        <taxon>Chroococcales</taxon>
        <taxon>Microcystaceae</taxon>
        <taxon>Microcystis</taxon>
    </lineage>
</organism>
<keyword evidence="2" id="KW-1185">Reference proteome</keyword>
<name>A0ABR8HSJ9_9CHRO</name>
<gene>
    <name evidence="1" type="ORF">H6G48_10925</name>
</gene>
<comment type="caution">
    <text evidence="1">The sequence shown here is derived from an EMBL/GenBank/DDBJ whole genome shotgun (WGS) entry which is preliminary data.</text>
</comment>
<dbReference type="EMBL" id="JACJSW010000127">
    <property type="protein sequence ID" value="MBD2622163.1"/>
    <property type="molecule type" value="Genomic_DNA"/>
</dbReference>
<proteinExistence type="predicted"/>
<dbReference type="RefSeq" id="WP_170915340.1">
    <property type="nucleotide sequence ID" value="NZ_JACJSW010000127.1"/>
</dbReference>
<evidence type="ECO:0000313" key="1">
    <source>
        <dbReference type="EMBL" id="MBD2622163.1"/>
    </source>
</evidence>
<reference evidence="1 2" key="1">
    <citation type="journal article" date="2020" name="ISME J.">
        <title>Comparative genomics reveals insights into cyanobacterial evolution and habitat adaptation.</title>
        <authorList>
            <person name="Chen M.Y."/>
            <person name="Teng W.K."/>
            <person name="Zhao L."/>
            <person name="Hu C.X."/>
            <person name="Zhou Y.K."/>
            <person name="Han B.P."/>
            <person name="Song L.R."/>
            <person name="Shu W.S."/>
        </authorList>
    </citation>
    <scope>NUCLEOTIDE SEQUENCE [LARGE SCALE GENOMIC DNA]</scope>
    <source>
        <strain evidence="1 2">FACHB-1344</strain>
    </source>
</reference>